<proteinExistence type="predicted"/>
<gene>
    <name evidence="1" type="ORF">KAM435_41700</name>
    <name evidence="2" type="ORF">KAM436_41480</name>
</gene>
<evidence type="ECO:0000313" key="1">
    <source>
        <dbReference type="EMBL" id="GIZ90843.1"/>
    </source>
</evidence>
<comment type="caution">
    <text evidence="1">The sequence shown here is derived from an EMBL/GenBank/DDBJ whole genome shotgun (WGS) entry which is preliminary data.</text>
</comment>
<dbReference type="Proteomes" id="UP000887228">
    <property type="component" value="Unassembled WGS sequence"/>
</dbReference>
<organism evidence="1 3">
    <name type="scientific">Aquipseudomonas alcaligenes</name>
    <name type="common">Pseudomonas alcaligenes</name>
    <dbReference type="NCBI Taxonomy" id="43263"/>
    <lineage>
        <taxon>Bacteria</taxon>
        <taxon>Pseudomonadati</taxon>
        <taxon>Pseudomonadota</taxon>
        <taxon>Gammaproteobacteria</taxon>
        <taxon>Pseudomonadales</taxon>
        <taxon>Pseudomonadaceae</taxon>
        <taxon>Aquipseudomonas</taxon>
    </lineage>
</organism>
<name>A0AA37CIP3_AQUAC</name>
<evidence type="ECO:0000313" key="2">
    <source>
        <dbReference type="EMBL" id="GIZ95180.1"/>
    </source>
</evidence>
<dbReference type="EMBL" id="BPMS01000036">
    <property type="protein sequence ID" value="GIZ90843.1"/>
    <property type="molecule type" value="Genomic_DNA"/>
</dbReference>
<accession>A0AA37CIP3</accession>
<dbReference type="Proteomes" id="UP000887212">
    <property type="component" value="Unassembled WGS sequence"/>
</dbReference>
<dbReference type="AlphaFoldDB" id="A0AA37CIP3"/>
<dbReference type="EMBL" id="BPMT01000033">
    <property type="protein sequence ID" value="GIZ95180.1"/>
    <property type="molecule type" value="Genomic_DNA"/>
</dbReference>
<protein>
    <submittedName>
        <fullName evidence="1">Uncharacterized protein</fullName>
    </submittedName>
</protein>
<evidence type="ECO:0000313" key="3">
    <source>
        <dbReference type="Proteomes" id="UP000887212"/>
    </source>
</evidence>
<reference evidence="1 4" key="1">
    <citation type="submission" date="2021-07" db="EMBL/GenBank/DDBJ databases">
        <title>Whole genome sequencing of carbapenem-resistant Pseudomonas spp. isolated in Japan.</title>
        <authorList>
            <person name="Suzuki M."/>
            <person name="Maehana S."/>
            <person name="Kitasato H."/>
        </authorList>
    </citation>
    <scope>NUCLEOTIDE SEQUENCE</scope>
    <source>
        <strain evidence="1">KAM435</strain>
        <strain evidence="2 4">KAM436</strain>
    </source>
</reference>
<sequence length="328" mass="36055">MVEQILFEVPTKFASGIADGSIVRIGTLLKDSMSGQILSHVQETGLAQKLLSNASLLPFSPLSALDLASSGYANVQLHQLKTMVEGLQMLQYANIGLAATGLGVSVLGFMLINQKLKGLESAIAQLSTQMDKHFQELAEKHLRHKFANIYVLFERAEQASFLRSPAQEWLTIEGQLAMESGFLRSEIGHHLTQNSFHYDWFNKMTSALAMCNAARIQCLLQANEMSAAQHASTVIADNYSDLFDPLSATQLAARMTEAEQDSREDDLHLFKSNQAKAAQVMLGLREMTDAAMTQPLLLEHLGSREISGQAYLNAVNAQDQHPIILLTP</sequence>
<evidence type="ECO:0000313" key="4">
    <source>
        <dbReference type="Proteomes" id="UP000887228"/>
    </source>
</evidence>
<dbReference type="RefSeq" id="WP_203788567.1">
    <property type="nucleotide sequence ID" value="NZ_AP024354.1"/>
</dbReference>